<protein>
    <submittedName>
        <fullName evidence="3">DUF4476 domain-containing protein</fullName>
    </submittedName>
</protein>
<dbReference type="Pfam" id="PF14771">
    <property type="entry name" value="DUF4476"/>
    <property type="match status" value="1"/>
</dbReference>
<feature type="region of interest" description="Disordered" evidence="1">
    <location>
        <begin position="371"/>
        <end position="390"/>
    </location>
</feature>
<feature type="compositionally biased region" description="Low complexity" evidence="1">
    <location>
        <begin position="315"/>
        <end position="326"/>
    </location>
</feature>
<feature type="compositionally biased region" description="Low complexity" evidence="1">
    <location>
        <begin position="208"/>
        <end position="228"/>
    </location>
</feature>
<feature type="compositionally biased region" description="Low complexity" evidence="1">
    <location>
        <begin position="134"/>
        <end position="180"/>
    </location>
</feature>
<dbReference type="Proteomes" id="UP000261284">
    <property type="component" value="Unassembled WGS sequence"/>
</dbReference>
<dbReference type="EMBL" id="QTJU01000016">
    <property type="protein sequence ID" value="RFM25736.1"/>
    <property type="molecule type" value="Genomic_DNA"/>
</dbReference>
<comment type="caution">
    <text evidence="3">The sequence shown here is derived from an EMBL/GenBank/DDBJ whole genome shotgun (WGS) entry which is preliminary data.</text>
</comment>
<dbReference type="AlphaFoldDB" id="A0A3E1NCM5"/>
<dbReference type="PROSITE" id="PS51257">
    <property type="entry name" value="PROKAR_LIPOPROTEIN"/>
    <property type="match status" value="1"/>
</dbReference>
<sequence length="492" mass="52928">MKWHLLHRKLVLLIVLVFGCRLLALSQQQHFMYIQSDSKEAFTVVMEKKRYNSSNTGYLIIAKVASGPHNLAVVFPQKKYPSQVFDIVLDSVDAGFGLKNLGAKGWGLINLQTMKMVMASHVIKPADSTAAATKQVKPAPATTAPATTAPAKTAATAAPAKTGTTKPAAGTKTAPAKPAADNSMFGDMLSQVVDDPTLKEAPKPAPQPAQQQPATLTAAAQTPKTQPVTTPPAPEEKSKPAETVTDTAAADDAATRGVIKATQESKNEGTQVTFLDFNSKKTDTVKIFIPKTDAPAETPDTVAAAPQQQPVVTAAVPPAQTQPQTQKPGKRKKKELTSEPLFNDAPADSAKTVSNPFYTKPKDAITPVAAATETAASPQPKTEAPAATATGVNNSNCKALANDNDVTKLRKRMAGAGDEDKMIEAARKAFKSKCYSTEQIKSLGMLFYTDETRYRFYDAGYPFVYDVSNYISLENMLIDDYYKKRFRAMLRL</sequence>
<feature type="region of interest" description="Disordered" evidence="1">
    <location>
        <begin position="315"/>
        <end position="359"/>
    </location>
</feature>
<organism evidence="3 4">
    <name type="scientific">Deminuibacter soli</name>
    <dbReference type="NCBI Taxonomy" id="2291815"/>
    <lineage>
        <taxon>Bacteria</taxon>
        <taxon>Pseudomonadati</taxon>
        <taxon>Bacteroidota</taxon>
        <taxon>Chitinophagia</taxon>
        <taxon>Chitinophagales</taxon>
        <taxon>Chitinophagaceae</taxon>
        <taxon>Deminuibacter</taxon>
    </lineage>
</organism>
<feature type="compositionally biased region" description="Low complexity" evidence="1">
    <location>
        <begin position="241"/>
        <end position="252"/>
    </location>
</feature>
<reference evidence="3 4" key="1">
    <citation type="submission" date="2018-08" db="EMBL/GenBank/DDBJ databases">
        <title>Chitinophagaceae sp. K23C18032701, a novel bacterium isolated from forest soil.</title>
        <authorList>
            <person name="Wang C."/>
        </authorList>
    </citation>
    <scope>NUCLEOTIDE SEQUENCE [LARGE SCALE GENOMIC DNA]</scope>
    <source>
        <strain evidence="3 4">K23C18032701</strain>
    </source>
</reference>
<evidence type="ECO:0000313" key="3">
    <source>
        <dbReference type="EMBL" id="RFM25736.1"/>
    </source>
</evidence>
<feature type="region of interest" description="Disordered" evidence="1">
    <location>
        <begin position="134"/>
        <end position="183"/>
    </location>
</feature>
<evidence type="ECO:0000259" key="2">
    <source>
        <dbReference type="Pfam" id="PF14771"/>
    </source>
</evidence>
<dbReference type="InterPro" id="IPR028011">
    <property type="entry name" value="DUF4476"/>
</dbReference>
<evidence type="ECO:0000313" key="4">
    <source>
        <dbReference type="Proteomes" id="UP000261284"/>
    </source>
</evidence>
<accession>A0A3E1NCM5</accession>
<feature type="region of interest" description="Disordered" evidence="1">
    <location>
        <begin position="197"/>
        <end position="252"/>
    </location>
</feature>
<proteinExistence type="predicted"/>
<name>A0A3E1NCM5_9BACT</name>
<keyword evidence="4" id="KW-1185">Reference proteome</keyword>
<dbReference type="RefSeq" id="WP_116849814.1">
    <property type="nucleotide sequence ID" value="NZ_QTJU01000016.1"/>
</dbReference>
<gene>
    <name evidence="3" type="ORF">DXN05_23805</name>
</gene>
<evidence type="ECO:0000256" key="1">
    <source>
        <dbReference type="SAM" id="MobiDB-lite"/>
    </source>
</evidence>
<feature type="domain" description="DUF4476" evidence="2">
    <location>
        <begin position="404"/>
        <end position="490"/>
    </location>
</feature>
<dbReference type="OrthoDB" id="653675at2"/>